<feature type="transmembrane region" description="Helical" evidence="8">
    <location>
        <begin position="87"/>
        <end position="107"/>
    </location>
</feature>
<feature type="transmembrane region" description="Helical" evidence="8">
    <location>
        <begin position="252"/>
        <end position="274"/>
    </location>
</feature>
<feature type="transmembrane region" description="Helical" evidence="8">
    <location>
        <begin position="213"/>
        <end position="231"/>
    </location>
</feature>
<dbReference type="GO" id="GO:0005886">
    <property type="term" value="C:plasma membrane"/>
    <property type="evidence" value="ECO:0007669"/>
    <property type="project" value="UniProtKB-SubCell"/>
</dbReference>
<comment type="caution">
    <text evidence="10">The sequence shown here is derived from an EMBL/GenBank/DDBJ whole genome shotgun (WGS) entry which is preliminary data.</text>
</comment>
<evidence type="ECO:0000256" key="6">
    <source>
        <dbReference type="ARBA" id="ARBA00023136"/>
    </source>
</evidence>
<dbReference type="Proteomes" id="UP000315200">
    <property type="component" value="Unassembled WGS sequence"/>
</dbReference>
<feature type="transmembrane region" description="Helical" evidence="8">
    <location>
        <begin position="643"/>
        <end position="662"/>
    </location>
</feature>
<reference evidence="10 11" key="1">
    <citation type="submission" date="2019-06" db="EMBL/GenBank/DDBJ databases">
        <title>Draft genome sequence of [Clostridium] clostridioforme NBRC 113352.</title>
        <authorList>
            <person name="Miura T."/>
            <person name="Furukawa M."/>
            <person name="Shimamura M."/>
            <person name="Ohyama Y."/>
            <person name="Yamazoe A."/>
            <person name="Kawasaki H."/>
        </authorList>
    </citation>
    <scope>NUCLEOTIDE SEQUENCE [LARGE SCALE GENOMIC DNA]</scope>
    <source>
        <strain evidence="10 11">NBRC 113352</strain>
    </source>
</reference>
<feature type="transmembrane region" description="Helical" evidence="8">
    <location>
        <begin position="308"/>
        <end position="330"/>
    </location>
</feature>
<feature type="transmembrane region" description="Helical" evidence="8">
    <location>
        <begin position="119"/>
        <end position="136"/>
    </location>
</feature>
<keyword evidence="5" id="KW-0560">Oxidoreductase</keyword>
<evidence type="ECO:0000256" key="4">
    <source>
        <dbReference type="ARBA" id="ARBA00022989"/>
    </source>
</evidence>
<dbReference type="PRINTS" id="PR01434">
    <property type="entry name" value="NADHDHGNASE5"/>
</dbReference>
<keyword evidence="6 8" id="KW-0472">Membrane</keyword>
<proteinExistence type="predicted"/>
<accession>A0A829W439</accession>
<evidence type="ECO:0000256" key="1">
    <source>
        <dbReference type="ARBA" id="ARBA00004651"/>
    </source>
</evidence>
<feature type="transmembrane region" description="Helical" evidence="8">
    <location>
        <begin position="171"/>
        <end position="193"/>
    </location>
</feature>
<dbReference type="GO" id="GO:0016491">
    <property type="term" value="F:oxidoreductase activity"/>
    <property type="evidence" value="ECO:0007669"/>
    <property type="project" value="UniProtKB-KW"/>
</dbReference>
<feature type="transmembrane region" description="Helical" evidence="8">
    <location>
        <begin position="478"/>
        <end position="496"/>
    </location>
</feature>
<dbReference type="InterPro" id="IPR001750">
    <property type="entry name" value="ND/Mrp_TM"/>
</dbReference>
<evidence type="ECO:0000256" key="3">
    <source>
        <dbReference type="ARBA" id="ARBA00022692"/>
    </source>
</evidence>
<feature type="transmembrane region" description="Helical" evidence="8">
    <location>
        <begin position="142"/>
        <end position="159"/>
    </location>
</feature>
<comment type="subcellular location">
    <subcellularLocation>
        <location evidence="1">Cell membrane</location>
        <topology evidence="1">Multi-pass membrane protein</topology>
    </subcellularLocation>
    <subcellularLocation>
        <location evidence="7">Membrane</location>
        <topology evidence="7">Multi-pass membrane protein</topology>
    </subcellularLocation>
</comment>
<feature type="transmembrane region" description="Helical" evidence="8">
    <location>
        <begin position="342"/>
        <end position="363"/>
    </location>
</feature>
<evidence type="ECO:0000256" key="7">
    <source>
        <dbReference type="RuleBase" id="RU000320"/>
    </source>
</evidence>
<keyword evidence="4 8" id="KW-1133">Transmembrane helix</keyword>
<evidence type="ECO:0000259" key="9">
    <source>
        <dbReference type="Pfam" id="PF00361"/>
    </source>
</evidence>
<dbReference type="PANTHER" id="PTHR42682">
    <property type="entry name" value="HYDROGENASE-4 COMPONENT F"/>
    <property type="match status" value="1"/>
</dbReference>
<keyword evidence="2" id="KW-1003">Cell membrane</keyword>
<protein>
    <submittedName>
        <fullName evidence="10">Hydrogenase 4 subunit B</fullName>
    </submittedName>
</protein>
<feature type="transmembrane region" description="Helical" evidence="8">
    <location>
        <begin position="436"/>
        <end position="458"/>
    </location>
</feature>
<feature type="transmembrane region" description="Helical" evidence="8">
    <location>
        <begin position="280"/>
        <end position="301"/>
    </location>
</feature>
<feature type="transmembrane region" description="Helical" evidence="8">
    <location>
        <begin position="527"/>
        <end position="546"/>
    </location>
</feature>
<dbReference type="InterPro" id="IPR052175">
    <property type="entry name" value="ComplexI-like_HydComp"/>
</dbReference>
<gene>
    <name evidence="10" type="primary">hyfB</name>
    <name evidence="10" type="ORF">Ccl03g_49220</name>
</gene>
<feature type="transmembrane region" description="Helical" evidence="8">
    <location>
        <begin position="16"/>
        <end position="35"/>
    </location>
</feature>
<keyword evidence="3 7" id="KW-0812">Transmembrane</keyword>
<evidence type="ECO:0000313" key="11">
    <source>
        <dbReference type="Proteomes" id="UP000315200"/>
    </source>
</evidence>
<dbReference type="PANTHER" id="PTHR42682:SF4">
    <property type="entry name" value="NADH-UBIQUINONE_PLASTOQUINONE"/>
    <property type="match status" value="1"/>
</dbReference>
<feature type="transmembrane region" description="Helical" evidence="8">
    <location>
        <begin position="383"/>
        <end position="401"/>
    </location>
</feature>
<evidence type="ECO:0000256" key="2">
    <source>
        <dbReference type="ARBA" id="ARBA00022475"/>
    </source>
</evidence>
<dbReference type="EMBL" id="BJLB01000001">
    <property type="protein sequence ID" value="GEA39209.1"/>
    <property type="molecule type" value="Genomic_DNA"/>
</dbReference>
<sequence>MPVGRMKEVAGMEGNVWLLWAVAWPFLAAFISLFAEKKGERNRDIFASAAMVMEATGMLCLYPGSGFAAFSWAGFCEMGIWLKADGFRWLYSTIAAFMWMMTTLFSMEYFACHGNSGRYCFFSLLTCGATMGVFLSDSLFTLFLFFEIMGLTSFVMVIQEETAAAGRAARTYLAIAVIGGLCALFGIFMIAAGTGNLSMDSLEQFRKATGGTWPLYLAGALLLAGFGAKAGMYPLHVWLPNAHPVAPAPASALLSGILTKTGVFGILMVTVTMFRHDRVWGMVLLAPGAVTMVLGAILAVFSIDLKRTLACSSMSQIGFILTGCSMQCLLGEENGLAVSGTVLHMVNHSMIKLVLFMAAGCIYMNLHKLDLNEIRGYGRNKPFLMLVFAMGAYGICGIPLWNGYVSKTLLHESIVEYMEMLGRQGANVLPFQVLEWAFLMAGGLTAAYMIKLFAAIFLEKAPLGRDGDDRGKKYAGTAACFALGGSALFLPLMGMAPRRIMDWMADISRSFFRGAHVLHQVEYFSEANLRGACISISMGILVYVLLIRRYLMETGEDGTRIYVDRWPAWLNLEDRVYRPLVLTVLPFLGAMLARCVNGVCEVPLSLFMKKPEKNQVVVPGESSRFFRQAQDVRLLHMIYSSMGYGFMMLGAGLILMTAYVLFL</sequence>
<feature type="transmembrane region" description="Helical" evidence="8">
    <location>
        <begin position="56"/>
        <end position="75"/>
    </location>
</feature>
<dbReference type="Pfam" id="PF00361">
    <property type="entry name" value="Proton_antipo_M"/>
    <property type="match status" value="1"/>
</dbReference>
<evidence type="ECO:0000256" key="5">
    <source>
        <dbReference type="ARBA" id="ARBA00023002"/>
    </source>
</evidence>
<evidence type="ECO:0000313" key="10">
    <source>
        <dbReference type="EMBL" id="GEA39209.1"/>
    </source>
</evidence>
<organism evidence="10 11">
    <name type="scientific">Enterocloster clostridioformis</name>
    <dbReference type="NCBI Taxonomy" id="1531"/>
    <lineage>
        <taxon>Bacteria</taxon>
        <taxon>Bacillati</taxon>
        <taxon>Bacillota</taxon>
        <taxon>Clostridia</taxon>
        <taxon>Lachnospirales</taxon>
        <taxon>Lachnospiraceae</taxon>
        <taxon>Enterocloster</taxon>
    </lineage>
</organism>
<evidence type="ECO:0000256" key="8">
    <source>
        <dbReference type="SAM" id="Phobius"/>
    </source>
</evidence>
<name>A0A829W439_9FIRM</name>
<dbReference type="AlphaFoldDB" id="A0A829W439"/>
<feature type="domain" description="NADH:quinone oxidoreductase/Mrp antiporter transmembrane" evidence="9">
    <location>
        <begin position="136"/>
        <end position="419"/>
    </location>
</feature>